<feature type="non-terminal residue" evidence="1">
    <location>
        <position position="84"/>
    </location>
</feature>
<reference evidence="1 2" key="1">
    <citation type="journal article" date="2012" name="Science">
        <title>The Paleozoic origin of enzymatic lignin decomposition reconstructed from 31 fungal genomes.</title>
        <authorList>
            <person name="Floudas D."/>
            <person name="Binder M."/>
            <person name="Riley R."/>
            <person name="Barry K."/>
            <person name="Blanchette R.A."/>
            <person name="Henrissat B."/>
            <person name="Martinez A.T."/>
            <person name="Otillar R."/>
            <person name="Spatafora J.W."/>
            <person name="Yadav J.S."/>
            <person name="Aerts A."/>
            <person name="Benoit I."/>
            <person name="Boyd A."/>
            <person name="Carlson A."/>
            <person name="Copeland A."/>
            <person name="Coutinho P.M."/>
            <person name="de Vries R.P."/>
            <person name="Ferreira P."/>
            <person name="Findley K."/>
            <person name="Foster B."/>
            <person name="Gaskell J."/>
            <person name="Glotzer D."/>
            <person name="Gorecki P."/>
            <person name="Heitman J."/>
            <person name="Hesse C."/>
            <person name="Hori C."/>
            <person name="Igarashi K."/>
            <person name="Jurgens J.A."/>
            <person name="Kallen N."/>
            <person name="Kersten P."/>
            <person name="Kohler A."/>
            <person name="Kuees U."/>
            <person name="Kumar T.K.A."/>
            <person name="Kuo A."/>
            <person name="LaButti K."/>
            <person name="Larrondo L.F."/>
            <person name="Lindquist E."/>
            <person name="Ling A."/>
            <person name="Lombard V."/>
            <person name="Lucas S."/>
            <person name="Lundell T."/>
            <person name="Martin R."/>
            <person name="McLaughlin D.J."/>
            <person name="Morgenstern I."/>
            <person name="Morin E."/>
            <person name="Murat C."/>
            <person name="Nagy L.G."/>
            <person name="Nolan M."/>
            <person name="Ohm R.A."/>
            <person name="Patyshakuliyeva A."/>
            <person name="Rokas A."/>
            <person name="Ruiz-Duenas F.J."/>
            <person name="Sabat G."/>
            <person name="Salamov A."/>
            <person name="Samejima M."/>
            <person name="Schmutz J."/>
            <person name="Slot J.C."/>
            <person name="St John F."/>
            <person name="Stenlid J."/>
            <person name="Sun H."/>
            <person name="Sun S."/>
            <person name="Syed K."/>
            <person name="Tsang A."/>
            <person name="Wiebenga A."/>
            <person name="Young D."/>
            <person name="Pisabarro A."/>
            <person name="Eastwood D.C."/>
            <person name="Martin F."/>
            <person name="Cullen D."/>
            <person name="Grigoriev I.V."/>
            <person name="Hibbett D.S."/>
        </authorList>
    </citation>
    <scope>NUCLEOTIDE SEQUENCE [LARGE SCALE GENOMIC DNA]</scope>
    <source>
        <strain evidence="1 2">ATCC 11539</strain>
    </source>
</reference>
<organism evidence="1 2">
    <name type="scientific">Gloeophyllum trabeum (strain ATCC 11539 / FP-39264 / Madison 617)</name>
    <name type="common">Brown rot fungus</name>
    <dbReference type="NCBI Taxonomy" id="670483"/>
    <lineage>
        <taxon>Eukaryota</taxon>
        <taxon>Fungi</taxon>
        <taxon>Dikarya</taxon>
        <taxon>Basidiomycota</taxon>
        <taxon>Agaricomycotina</taxon>
        <taxon>Agaricomycetes</taxon>
        <taxon>Gloeophyllales</taxon>
        <taxon>Gloeophyllaceae</taxon>
        <taxon>Gloeophyllum</taxon>
    </lineage>
</organism>
<dbReference type="OMA" id="REIRNTR"/>
<proteinExistence type="predicted"/>
<protein>
    <recommendedName>
        <fullName evidence="3">Chromo domain-containing protein</fullName>
    </recommendedName>
</protein>
<dbReference type="Proteomes" id="UP000030669">
    <property type="component" value="Unassembled WGS sequence"/>
</dbReference>
<dbReference type="EMBL" id="KB469304">
    <property type="protein sequence ID" value="EPQ54116.1"/>
    <property type="molecule type" value="Genomic_DNA"/>
</dbReference>
<evidence type="ECO:0008006" key="3">
    <source>
        <dbReference type="Google" id="ProtNLM"/>
    </source>
</evidence>
<gene>
    <name evidence="1" type="ORF">GLOTRDRAFT_14673</name>
</gene>
<evidence type="ECO:0000313" key="1">
    <source>
        <dbReference type="EMBL" id="EPQ54116.1"/>
    </source>
</evidence>
<dbReference type="AlphaFoldDB" id="S7Q266"/>
<dbReference type="HOGENOM" id="CLU_132807_2_0_1"/>
<keyword evidence="2" id="KW-1185">Reference proteome</keyword>
<evidence type="ECO:0000313" key="2">
    <source>
        <dbReference type="Proteomes" id="UP000030669"/>
    </source>
</evidence>
<dbReference type="STRING" id="670483.S7Q266"/>
<dbReference type="RefSeq" id="XP_007867165.1">
    <property type="nucleotide sequence ID" value="XM_007868974.1"/>
</dbReference>
<dbReference type="OrthoDB" id="3211671at2759"/>
<name>S7Q266_GLOTA</name>
<feature type="non-terminal residue" evidence="1">
    <location>
        <position position="1"/>
    </location>
</feature>
<dbReference type="GeneID" id="19304861"/>
<dbReference type="KEGG" id="gtr:GLOTRDRAFT_14673"/>
<sequence>NSYWVELPPNLKSRGIHDVFHASLLCIHKPNNDRLFPGQSDAQFIITDEEAARDLEWEVNHILCHKGKVRSSVFEIEWKSGDNT</sequence>
<accession>S7Q266</accession>